<dbReference type="EMBL" id="JARULN010000001">
    <property type="protein sequence ID" value="MDG5752423.1"/>
    <property type="molecule type" value="Genomic_DNA"/>
</dbReference>
<sequence length="48" mass="5622">MKGTAVFLQDDCITILEDVDKYTFETSYLPSATTMVWCENEIDWDYGY</sequence>
<gene>
    <name evidence="1" type="ORF">P6P90_00220</name>
</gene>
<reference evidence="1 2" key="1">
    <citation type="submission" date="2023-04" db="EMBL/GenBank/DDBJ databases">
        <title>Ectobacillus antri isolated from activated sludge.</title>
        <authorList>
            <person name="Yan P."/>
            <person name="Liu X."/>
        </authorList>
    </citation>
    <scope>NUCLEOTIDE SEQUENCE [LARGE SCALE GENOMIC DNA]</scope>
    <source>
        <strain evidence="1 2">C18H</strain>
    </source>
</reference>
<accession>A0ABT6H126</accession>
<evidence type="ECO:0000313" key="1">
    <source>
        <dbReference type="EMBL" id="MDG5752423.1"/>
    </source>
</evidence>
<dbReference type="RefSeq" id="WP_164464262.1">
    <property type="nucleotide sequence ID" value="NZ_JARRRY010000001.1"/>
</dbReference>
<evidence type="ECO:0000313" key="2">
    <source>
        <dbReference type="Proteomes" id="UP001218246"/>
    </source>
</evidence>
<name>A0ABT6H126_9BACI</name>
<organism evidence="1 2">
    <name type="scientific">Ectobacillus antri</name>
    <dbReference type="NCBI Taxonomy" id="2486280"/>
    <lineage>
        <taxon>Bacteria</taxon>
        <taxon>Bacillati</taxon>
        <taxon>Bacillota</taxon>
        <taxon>Bacilli</taxon>
        <taxon>Bacillales</taxon>
        <taxon>Bacillaceae</taxon>
        <taxon>Ectobacillus</taxon>
    </lineage>
</organism>
<comment type="caution">
    <text evidence="1">The sequence shown here is derived from an EMBL/GenBank/DDBJ whole genome shotgun (WGS) entry which is preliminary data.</text>
</comment>
<keyword evidence="2" id="KW-1185">Reference proteome</keyword>
<protein>
    <submittedName>
        <fullName evidence="1">Uncharacterized protein</fullName>
    </submittedName>
</protein>
<proteinExistence type="predicted"/>
<dbReference type="Proteomes" id="UP001218246">
    <property type="component" value="Unassembled WGS sequence"/>
</dbReference>